<evidence type="ECO:0000313" key="1">
    <source>
        <dbReference type="EMBL" id="KAI8652503.1"/>
    </source>
</evidence>
<reference evidence="1" key="1">
    <citation type="submission" date="2022-06" db="EMBL/GenBank/DDBJ databases">
        <title>Fusarium solani species complex genomes reveal bases of compartmentalisation and animal pathogenesis.</title>
        <authorList>
            <person name="Tsai I.J."/>
        </authorList>
    </citation>
    <scope>NUCLEOTIDE SEQUENCE</scope>
    <source>
        <strain evidence="1">Fu6.1</strain>
    </source>
</reference>
<dbReference type="EMBL" id="CM046513">
    <property type="protein sequence ID" value="KAI8652503.1"/>
    <property type="molecule type" value="Genomic_DNA"/>
</dbReference>
<gene>
    <name evidence="1" type="ORF">NCS57_01314400</name>
</gene>
<sequence>MADLSRCLPLTRESVSKAHELIKPLIHETPVLTNKTLNRMASTPNELPGNARPAKPVIRLWFKCENLQRMGAFKARGAFHAIERLKQDPDWIADGGMKKGVVGFSAGNHAQALALAAQASGIPSYIVMPDGTRPNKIAATKGYGAKVTLCERFGREAAAAKITAETGARLVPPFNHPDVMLGAGTAGLELQYQVQKLGSTLDAIIAPCSGGGLLSGTALSCEGTPIRVFGCEPEFEGADDARRGFIKGERITEVKTSTIADGLIGVVGPLPWSVIYERKLVKAMYAVTEDQILEATRLILERMKLFVEPSAAVPLAVVLFNEEFRAMVEREAGENGWDVGIILSGGNVSAEGLAKLFVP</sequence>
<organism evidence="1 2">
    <name type="scientific">Fusarium keratoplasticum</name>
    <dbReference type="NCBI Taxonomy" id="1328300"/>
    <lineage>
        <taxon>Eukaryota</taxon>
        <taxon>Fungi</taxon>
        <taxon>Dikarya</taxon>
        <taxon>Ascomycota</taxon>
        <taxon>Pezizomycotina</taxon>
        <taxon>Sordariomycetes</taxon>
        <taxon>Hypocreomycetidae</taxon>
        <taxon>Hypocreales</taxon>
        <taxon>Nectriaceae</taxon>
        <taxon>Fusarium</taxon>
        <taxon>Fusarium solani species complex</taxon>
    </lineage>
</organism>
<proteinExistence type="predicted"/>
<accession>A0ACC0QI65</accession>
<keyword evidence="2" id="KW-1185">Reference proteome</keyword>
<dbReference type="Proteomes" id="UP001065298">
    <property type="component" value="Chromosome 11"/>
</dbReference>
<name>A0ACC0QI65_9HYPO</name>
<evidence type="ECO:0000313" key="2">
    <source>
        <dbReference type="Proteomes" id="UP001065298"/>
    </source>
</evidence>
<protein>
    <submittedName>
        <fullName evidence="1">PALP domain-containing protein</fullName>
    </submittedName>
</protein>
<comment type="caution">
    <text evidence="1">The sequence shown here is derived from an EMBL/GenBank/DDBJ whole genome shotgun (WGS) entry which is preliminary data.</text>
</comment>